<protein>
    <submittedName>
        <fullName evidence="1">Uncharacterized protein</fullName>
    </submittedName>
</protein>
<accession>A0A381P7U8</accession>
<sequence>MYVEQNKKLLLLINIDCFVKSLKSNQHLNQ</sequence>
<reference evidence="1" key="1">
    <citation type="submission" date="2018-05" db="EMBL/GenBank/DDBJ databases">
        <authorList>
            <person name="Lanie J.A."/>
            <person name="Ng W.-L."/>
            <person name="Kazmierczak K.M."/>
            <person name="Andrzejewski T.M."/>
            <person name="Davidsen T.M."/>
            <person name="Wayne K.J."/>
            <person name="Tettelin H."/>
            <person name="Glass J.I."/>
            <person name="Rusch D."/>
            <person name="Podicherti R."/>
            <person name="Tsui H.-C.T."/>
            <person name="Winkler M.E."/>
        </authorList>
    </citation>
    <scope>NUCLEOTIDE SEQUENCE</scope>
</reference>
<name>A0A381P7U8_9ZZZZ</name>
<evidence type="ECO:0000313" key="1">
    <source>
        <dbReference type="EMBL" id="SUZ63022.1"/>
    </source>
</evidence>
<dbReference type="EMBL" id="UINC01000904">
    <property type="protein sequence ID" value="SUZ63022.1"/>
    <property type="molecule type" value="Genomic_DNA"/>
</dbReference>
<proteinExistence type="predicted"/>
<organism evidence="1">
    <name type="scientific">marine metagenome</name>
    <dbReference type="NCBI Taxonomy" id="408172"/>
    <lineage>
        <taxon>unclassified sequences</taxon>
        <taxon>metagenomes</taxon>
        <taxon>ecological metagenomes</taxon>
    </lineage>
</organism>
<gene>
    <name evidence="1" type="ORF">METZ01_LOCUS15876</name>
</gene>
<dbReference type="AlphaFoldDB" id="A0A381P7U8"/>